<evidence type="ECO:0000256" key="5">
    <source>
        <dbReference type="ARBA" id="ARBA00048539"/>
    </source>
</evidence>
<dbReference type="PANTHER" id="PTHR43033">
    <property type="entry name" value="TRNA(ILE)-LYSIDINE SYNTHASE-RELATED"/>
    <property type="match status" value="1"/>
</dbReference>
<comment type="function">
    <text evidence="6">Ligates lysine onto the cytidine present at position 34 of the AUA codon-specific tRNA(Ile) that contains the anticodon CAU, in an ATP-dependent manner. Cytidine is converted to lysidine, thus changing the amino acid specificity of the tRNA from methionine to isoleucine.</text>
</comment>
<keyword evidence="3 6" id="KW-0547">Nucleotide-binding</keyword>
<keyword evidence="9" id="KW-1185">Reference proteome</keyword>
<accession>M1WJI5</accession>
<evidence type="ECO:0000256" key="2">
    <source>
        <dbReference type="ARBA" id="ARBA00022694"/>
    </source>
</evidence>
<dbReference type="Gene3D" id="3.40.50.620">
    <property type="entry name" value="HUPs"/>
    <property type="match status" value="1"/>
</dbReference>
<dbReference type="HOGENOM" id="CLU_018869_0_0_7"/>
<dbReference type="OrthoDB" id="9807403at2"/>
<dbReference type="PANTHER" id="PTHR43033:SF1">
    <property type="entry name" value="TRNA(ILE)-LYSIDINE SYNTHASE-RELATED"/>
    <property type="match status" value="1"/>
</dbReference>
<feature type="domain" description="tRNA(Ile)-lysidine/2-thiocytidine synthase N-terminal" evidence="7">
    <location>
        <begin position="44"/>
        <end position="223"/>
    </location>
</feature>
<dbReference type="GO" id="GO:0032267">
    <property type="term" value="F:tRNA(Ile)-lysidine synthase activity"/>
    <property type="evidence" value="ECO:0007669"/>
    <property type="project" value="UniProtKB-EC"/>
</dbReference>
<keyword evidence="6" id="KW-0963">Cytoplasm</keyword>
<dbReference type="STRING" id="1322246.BN4_10719"/>
<evidence type="ECO:0000313" key="9">
    <source>
        <dbReference type="Proteomes" id="UP000011724"/>
    </source>
</evidence>
<dbReference type="InterPro" id="IPR014729">
    <property type="entry name" value="Rossmann-like_a/b/a_fold"/>
</dbReference>
<evidence type="ECO:0000256" key="4">
    <source>
        <dbReference type="ARBA" id="ARBA00022840"/>
    </source>
</evidence>
<comment type="similarity">
    <text evidence="6">Belongs to the tRNA(Ile)-lysidine synthase family.</text>
</comment>
<dbReference type="GO" id="GO:0006400">
    <property type="term" value="P:tRNA modification"/>
    <property type="evidence" value="ECO:0007669"/>
    <property type="project" value="UniProtKB-UniRule"/>
</dbReference>
<reference evidence="8 9" key="1">
    <citation type="journal article" date="2013" name="PLoS ONE">
        <title>The first genomic and proteomic characterization of a deep-sea sulfate reducer: insights into the piezophilic lifestyle of Desulfovibrio piezophilus.</title>
        <authorList>
            <person name="Pradel N."/>
            <person name="Ji B."/>
            <person name="Gimenez G."/>
            <person name="Talla E."/>
            <person name="Lenoble P."/>
            <person name="Garel M."/>
            <person name="Tamburini C."/>
            <person name="Fourquet P."/>
            <person name="Lebrun R."/>
            <person name="Bertin P."/>
            <person name="Denis Y."/>
            <person name="Pophillat M."/>
            <person name="Barbe V."/>
            <person name="Ollivier B."/>
            <person name="Dolla A."/>
        </authorList>
    </citation>
    <scope>NUCLEOTIDE SEQUENCE [LARGE SCALE GENOMIC DNA]</scope>
    <source>
        <strain evidence="9">DSM 10523 / SB164P1</strain>
    </source>
</reference>
<dbReference type="PATRIC" id="fig|879567.3.peg.741"/>
<evidence type="ECO:0000313" key="8">
    <source>
        <dbReference type="EMBL" id="CCH47956.1"/>
    </source>
</evidence>
<dbReference type="EMBL" id="FO203427">
    <property type="protein sequence ID" value="CCH47956.1"/>
    <property type="molecule type" value="Genomic_DNA"/>
</dbReference>
<dbReference type="HAMAP" id="MF_01161">
    <property type="entry name" value="tRNA_Ile_lys_synt"/>
    <property type="match status" value="1"/>
</dbReference>
<organism evidence="8 9">
    <name type="scientific">Pseudodesulfovibrio piezophilus (strain DSM 21447 / JCM 15486 / C1TLV30)</name>
    <name type="common">Desulfovibrio piezophilus</name>
    <dbReference type="NCBI Taxonomy" id="1322246"/>
    <lineage>
        <taxon>Bacteria</taxon>
        <taxon>Pseudomonadati</taxon>
        <taxon>Thermodesulfobacteriota</taxon>
        <taxon>Desulfovibrionia</taxon>
        <taxon>Desulfovibrionales</taxon>
        <taxon>Desulfovibrionaceae</taxon>
    </lineage>
</organism>
<dbReference type="BioCyc" id="DPIE1322246:BN4_RS03685-MONOMER"/>
<evidence type="ECO:0000259" key="7">
    <source>
        <dbReference type="Pfam" id="PF01171"/>
    </source>
</evidence>
<dbReference type="GO" id="GO:0005524">
    <property type="term" value="F:ATP binding"/>
    <property type="evidence" value="ECO:0007669"/>
    <property type="project" value="UniProtKB-UniRule"/>
</dbReference>
<dbReference type="Pfam" id="PF01171">
    <property type="entry name" value="ATP_bind_3"/>
    <property type="match status" value="1"/>
</dbReference>
<protein>
    <recommendedName>
        <fullName evidence="6">tRNA(Ile)-lysidine synthase</fullName>
        <ecNumber evidence="6">6.3.4.19</ecNumber>
    </recommendedName>
    <alternativeName>
        <fullName evidence="6">tRNA(Ile)-2-lysyl-cytidine synthase</fullName>
    </alternativeName>
    <alternativeName>
        <fullName evidence="6">tRNA(Ile)-lysidine synthetase</fullName>
    </alternativeName>
</protein>
<dbReference type="NCBIfam" id="TIGR02432">
    <property type="entry name" value="lysidine_TilS_N"/>
    <property type="match status" value="1"/>
</dbReference>
<dbReference type="RefSeq" id="WP_015414010.1">
    <property type="nucleotide sequence ID" value="NC_020409.1"/>
</dbReference>
<dbReference type="KEGG" id="dpi:BN4_10719"/>
<feature type="binding site" evidence="6">
    <location>
        <begin position="48"/>
        <end position="53"/>
    </location>
    <ligand>
        <name>ATP</name>
        <dbReference type="ChEBI" id="CHEBI:30616"/>
    </ligand>
</feature>
<gene>
    <name evidence="6 8" type="primary">tilS</name>
    <name evidence="8" type="ordered locus">BN4_10719</name>
</gene>
<evidence type="ECO:0000256" key="1">
    <source>
        <dbReference type="ARBA" id="ARBA00022598"/>
    </source>
</evidence>
<dbReference type="Proteomes" id="UP000011724">
    <property type="component" value="Chromosome"/>
</dbReference>
<name>M1WJI5_PSEP2</name>
<dbReference type="SUPFAM" id="SSF52402">
    <property type="entry name" value="Adenine nucleotide alpha hydrolases-like"/>
    <property type="match status" value="1"/>
</dbReference>
<dbReference type="CDD" id="cd01992">
    <property type="entry name" value="TilS_N"/>
    <property type="match status" value="1"/>
</dbReference>
<comment type="subcellular location">
    <subcellularLocation>
        <location evidence="6">Cytoplasm</location>
    </subcellularLocation>
</comment>
<keyword evidence="4 6" id="KW-0067">ATP-binding</keyword>
<evidence type="ECO:0000256" key="3">
    <source>
        <dbReference type="ARBA" id="ARBA00022741"/>
    </source>
</evidence>
<dbReference type="AlphaFoldDB" id="M1WJI5"/>
<sequence length="336" mass="38206">MQSQFLDLPTSLQEIPPQWAHFCLNVDNFIAHELKLSIDNKTSIVGFSGGVDSTALILTLQFLAKRRGGRIVAAHMNHNLRKEAQEDSQWCEAFCKKLGIECFTRSEDIRNSAKINGIGIEEAGRDARYKFFQDIMRLVKGDFVMLGHHLDDLCEDVLMRLTRGTAWPGLAGMSGFDPHRTLVRPFLLTPKSELKSFLQDLKVGWREDASNQDDEWTRNRVRTTLLPLFLKENPKFRESIARMWKIGRIDSDYWNQMTSSPDQELSQKVLLSSHKALRLRLFKAALDNLGEGQALAKTLFKLDQAWCDKKNGAVFQFPGNKVATITASGVVFSHKH</sequence>
<keyword evidence="1 6" id="KW-0436">Ligase</keyword>
<dbReference type="EC" id="6.3.4.19" evidence="6"/>
<dbReference type="InterPro" id="IPR011063">
    <property type="entry name" value="TilS/TtcA_N"/>
</dbReference>
<keyword evidence="2 6" id="KW-0819">tRNA processing</keyword>
<reference evidence="9" key="2">
    <citation type="journal article" date="2013" name="Stand. Genomic Sci.">
        <title>Complete genome sequence of Desulfocapsa sulfexigens, a marine deltaproteobacterium specialized in disproportionating inorganic sulfur compounds.</title>
        <authorList>
            <person name="Finster K.W."/>
            <person name="Kjeldsen K.U."/>
            <person name="Kube M."/>
            <person name="Reinhardt R."/>
            <person name="Mussmann M."/>
            <person name="Amann R."/>
            <person name="Schreiber L."/>
        </authorList>
    </citation>
    <scope>NUCLEOTIDE SEQUENCE [LARGE SCALE GENOMIC DNA]</scope>
    <source>
        <strain evidence="9">DSM 10523 / SB164P1</strain>
    </source>
</reference>
<dbReference type="eggNOG" id="COG0037">
    <property type="taxonomic scope" value="Bacteria"/>
</dbReference>
<proteinExistence type="inferred from homology"/>
<comment type="catalytic activity">
    <reaction evidence="5 6">
        <text>cytidine(34) in tRNA(Ile2) + L-lysine + ATP = lysidine(34) in tRNA(Ile2) + AMP + diphosphate + H(+)</text>
        <dbReference type="Rhea" id="RHEA:43744"/>
        <dbReference type="Rhea" id="RHEA-COMP:10625"/>
        <dbReference type="Rhea" id="RHEA-COMP:10670"/>
        <dbReference type="ChEBI" id="CHEBI:15378"/>
        <dbReference type="ChEBI" id="CHEBI:30616"/>
        <dbReference type="ChEBI" id="CHEBI:32551"/>
        <dbReference type="ChEBI" id="CHEBI:33019"/>
        <dbReference type="ChEBI" id="CHEBI:82748"/>
        <dbReference type="ChEBI" id="CHEBI:83665"/>
        <dbReference type="ChEBI" id="CHEBI:456215"/>
        <dbReference type="EC" id="6.3.4.19"/>
    </reaction>
</comment>
<dbReference type="GO" id="GO:0005737">
    <property type="term" value="C:cytoplasm"/>
    <property type="evidence" value="ECO:0007669"/>
    <property type="project" value="UniProtKB-SubCell"/>
</dbReference>
<dbReference type="InterPro" id="IPR012094">
    <property type="entry name" value="tRNA_Ile_lys_synt"/>
</dbReference>
<evidence type="ECO:0000256" key="6">
    <source>
        <dbReference type="HAMAP-Rule" id="MF_01161"/>
    </source>
</evidence>
<comment type="domain">
    <text evidence="6">The N-terminal region contains the highly conserved SGGXDS motif, predicted to be a P-loop motif involved in ATP binding.</text>
</comment>
<dbReference type="InterPro" id="IPR012795">
    <property type="entry name" value="tRNA_Ile_lys_synt_N"/>
</dbReference>